<evidence type="ECO:0000313" key="5">
    <source>
        <dbReference type="EMBL" id="EMR09360.1"/>
    </source>
</evidence>
<dbReference type="Proteomes" id="UP000011958">
    <property type="component" value="Unassembled WGS sequence"/>
</dbReference>
<dbReference type="SUPFAM" id="SSF50978">
    <property type="entry name" value="WD40 repeat-like"/>
    <property type="match status" value="1"/>
</dbReference>
<keyword evidence="4" id="KW-0539">Nucleus</keyword>
<evidence type="ECO:0000256" key="2">
    <source>
        <dbReference type="ARBA" id="ARBA00022574"/>
    </source>
</evidence>
<keyword evidence="2" id="KW-0853">WD repeat</keyword>
<dbReference type="OrthoDB" id="2288928at2759"/>
<dbReference type="eggNOG" id="KOG2444">
    <property type="taxonomic scope" value="Eukaryota"/>
</dbReference>
<keyword evidence="3" id="KW-0677">Repeat</keyword>
<gene>
    <name evidence="5" type="ORF">PNEG_02310</name>
</gene>
<keyword evidence="6" id="KW-1185">Reference proteome</keyword>
<dbReference type="OMA" id="QAIHPTE"/>
<dbReference type="GeneID" id="19896003"/>
<dbReference type="InterPro" id="IPR015943">
    <property type="entry name" value="WD40/YVTN_repeat-like_dom_sf"/>
</dbReference>
<dbReference type="HOGENOM" id="CLU_035848_0_0_1"/>
<dbReference type="Gene3D" id="2.130.10.10">
    <property type="entry name" value="YVTN repeat-like/Quinoprotein amine dehydrogenase"/>
    <property type="match status" value="2"/>
</dbReference>
<dbReference type="PANTHER" id="PTHR22652:SF0">
    <property type="entry name" value="NUCLEOPORIN NUP43"/>
    <property type="match status" value="1"/>
</dbReference>
<dbReference type="RefSeq" id="XP_007874309.1">
    <property type="nucleotide sequence ID" value="XM_007876118.1"/>
</dbReference>
<organism evidence="5 6">
    <name type="scientific">Pneumocystis murina (strain B123)</name>
    <name type="common">Mouse pneumocystis pneumonia agent</name>
    <name type="synonym">Pneumocystis carinii f. sp. muris</name>
    <dbReference type="NCBI Taxonomy" id="1069680"/>
    <lineage>
        <taxon>Eukaryota</taxon>
        <taxon>Fungi</taxon>
        <taxon>Dikarya</taxon>
        <taxon>Ascomycota</taxon>
        <taxon>Taphrinomycotina</taxon>
        <taxon>Pneumocystomycetes</taxon>
        <taxon>Pneumocystaceae</taxon>
        <taxon>Pneumocystis</taxon>
    </lineage>
</organism>
<sequence>MCLILDSELFALRTHPFQPLLTVGTLNGRISSYHFNLNEKTYDQVWHTYRHRIACRDLRYSMNGEEIISVGADGMIKYAKSDTGRVIWKVKNAHMNAINVVCYLSEMSFVTGDDYGLIKLWDKRSKECIKEVNAHKDYISSFLRLDEMVLLSTSGDAFFSILDFRIVKCLPVFSYDFGEDLLSSCLVKSETIKPKICIGTASGMIKIFNKGEWDNHTSQILLSKKKHMLSVDIMMAWNDDIIVASGNDGVIRVLNIHPNIPLGILGYQDSSIDVLAKTYDNDWILSGGDKKIIAWKANWNDNFKKHNKFNQDTSDQARKKKLMLDKDMSFFKDLT</sequence>
<evidence type="ECO:0000313" key="6">
    <source>
        <dbReference type="Proteomes" id="UP000011958"/>
    </source>
</evidence>
<dbReference type="InterPro" id="IPR036322">
    <property type="entry name" value="WD40_repeat_dom_sf"/>
</dbReference>
<dbReference type="InterPro" id="IPR001680">
    <property type="entry name" value="WD40_rpt"/>
</dbReference>
<dbReference type="PANTHER" id="PTHR22652">
    <property type="entry name" value="NUCLEOPORIN NUP43"/>
    <property type="match status" value="1"/>
</dbReference>
<dbReference type="Pfam" id="PF24796">
    <property type="entry name" value="WDR55"/>
    <property type="match status" value="1"/>
</dbReference>
<reference evidence="6" key="1">
    <citation type="journal article" date="2016" name="Nat. Commun.">
        <title>Genome analysis of three Pneumocystis species reveals adaptation mechanisms to life exclusively in mammalian hosts.</title>
        <authorList>
            <person name="Ma L."/>
            <person name="Chen Z."/>
            <person name="Huang D.W."/>
            <person name="Kutty G."/>
            <person name="Ishihara M."/>
            <person name="Wang H."/>
            <person name="Abouelleil A."/>
            <person name="Bishop L."/>
            <person name="Davey E."/>
            <person name="Deng R."/>
            <person name="Deng X."/>
            <person name="Fan L."/>
            <person name="Fantoni G."/>
            <person name="Fitzgerald M."/>
            <person name="Gogineni E."/>
            <person name="Goldberg J.M."/>
            <person name="Handley G."/>
            <person name="Hu X."/>
            <person name="Huber C."/>
            <person name="Jiao X."/>
            <person name="Jones K."/>
            <person name="Levin J.Z."/>
            <person name="Liu Y."/>
            <person name="Macdonald P."/>
            <person name="Melnikov A."/>
            <person name="Raley C."/>
            <person name="Sassi M."/>
            <person name="Sherman B.T."/>
            <person name="Song X."/>
            <person name="Sykes S."/>
            <person name="Tran B."/>
            <person name="Walsh L."/>
            <person name="Xia Y."/>
            <person name="Yang J."/>
            <person name="Young S."/>
            <person name="Zeng Q."/>
            <person name="Zheng X."/>
            <person name="Stephens R."/>
            <person name="Nusbaum C."/>
            <person name="Birren B.W."/>
            <person name="Azadi P."/>
            <person name="Lempicki R.A."/>
            <person name="Cuomo C.A."/>
            <person name="Kovacs J.A."/>
        </authorList>
    </citation>
    <scope>NUCLEOTIDE SEQUENCE [LARGE SCALE GENOMIC DNA]</scope>
    <source>
        <strain evidence="6">B123</strain>
    </source>
</reference>
<proteinExistence type="predicted"/>
<dbReference type="AlphaFoldDB" id="M7P680"/>
<name>M7P680_PNEMU</name>
<evidence type="ECO:0000256" key="1">
    <source>
        <dbReference type="ARBA" id="ARBA00004123"/>
    </source>
</evidence>
<evidence type="ECO:0000256" key="3">
    <source>
        <dbReference type="ARBA" id="ARBA00022737"/>
    </source>
</evidence>
<comment type="caution">
    <text evidence="5">The sequence shown here is derived from an EMBL/GenBank/DDBJ whole genome shotgun (WGS) entry which is preliminary data.</text>
</comment>
<dbReference type="EMBL" id="AFWA02000013">
    <property type="protein sequence ID" value="EMR09360.1"/>
    <property type="molecule type" value="Genomic_DNA"/>
</dbReference>
<dbReference type="SMART" id="SM00320">
    <property type="entry name" value="WD40"/>
    <property type="match status" value="5"/>
</dbReference>
<comment type="subcellular location">
    <subcellularLocation>
        <location evidence="1">Nucleus</location>
    </subcellularLocation>
</comment>
<protein>
    <submittedName>
        <fullName evidence="5">Uncharacterized protein</fullName>
    </submittedName>
</protein>
<dbReference type="GO" id="GO:0031080">
    <property type="term" value="C:nuclear pore outer ring"/>
    <property type="evidence" value="ECO:0007669"/>
    <property type="project" value="TreeGrafter"/>
</dbReference>
<evidence type="ECO:0000256" key="4">
    <source>
        <dbReference type="ARBA" id="ARBA00023242"/>
    </source>
</evidence>
<accession>M7P680</accession>
<dbReference type="VEuPathDB" id="FungiDB:PNEG_02310"/>
<dbReference type="STRING" id="1069680.M7P680"/>